<dbReference type="SUPFAM" id="SSF52540">
    <property type="entry name" value="P-loop containing nucleoside triphosphate hydrolases"/>
    <property type="match status" value="1"/>
</dbReference>
<feature type="domain" description="Polyphosphate kinase-2-related" evidence="3">
    <location>
        <begin position="31"/>
        <end position="254"/>
    </location>
</feature>
<dbReference type="NCBIfam" id="TIGR03709">
    <property type="entry name" value="PPK2_rel_1"/>
    <property type="match status" value="1"/>
</dbReference>
<dbReference type="InterPro" id="IPR016898">
    <property type="entry name" value="Polyphosphate_phosphotransfera"/>
</dbReference>
<keyword evidence="1" id="KW-0808">Transferase</keyword>
<evidence type="ECO:0000259" key="3">
    <source>
        <dbReference type="Pfam" id="PF03976"/>
    </source>
</evidence>
<protein>
    <submittedName>
        <fullName evidence="4">Polyphosphate kinase</fullName>
    </submittedName>
</protein>
<dbReference type="InterPro" id="IPR027417">
    <property type="entry name" value="P-loop_NTPase"/>
</dbReference>
<reference evidence="5" key="1">
    <citation type="submission" date="2015-10" db="EMBL/GenBank/DDBJ databases">
        <title>Genome of Paenibacillus bovis sp. nov.</title>
        <authorList>
            <person name="Wu Z."/>
            <person name="Gao C."/>
            <person name="Liu Z."/>
            <person name="Zheng H."/>
        </authorList>
    </citation>
    <scope>NUCLEOTIDE SEQUENCE [LARGE SCALE GENOMIC DNA]</scope>
    <source>
        <strain evidence="5">BD3526</strain>
    </source>
</reference>
<dbReference type="AlphaFoldDB" id="A0A172ZGH9"/>
<organism evidence="4 5">
    <name type="scientific">Paenibacillus bovis</name>
    <dbReference type="NCBI Taxonomy" id="1616788"/>
    <lineage>
        <taxon>Bacteria</taxon>
        <taxon>Bacillati</taxon>
        <taxon>Bacillota</taxon>
        <taxon>Bacilli</taxon>
        <taxon>Bacillales</taxon>
        <taxon>Paenibacillaceae</taxon>
        <taxon>Paenibacillus</taxon>
    </lineage>
</organism>
<evidence type="ECO:0000256" key="2">
    <source>
        <dbReference type="ARBA" id="ARBA00022777"/>
    </source>
</evidence>
<dbReference type="Gene3D" id="3.40.50.300">
    <property type="entry name" value="P-loop containing nucleotide triphosphate hydrolases"/>
    <property type="match status" value="1"/>
</dbReference>
<evidence type="ECO:0000313" key="4">
    <source>
        <dbReference type="EMBL" id="ANF96755.1"/>
    </source>
</evidence>
<dbReference type="EMBL" id="CP013023">
    <property type="protein sequence ID" value="ANF96755.1"/>
    <property type="molecule type" value="Genomic_DNA"/>
</dbReference>
<dbReference type="RefSeq" id="WP_060534859.1">
    <property type="nucleotide sequence ID" value="NZ_CP013023.1"/>
</dbReference>
<keyword evidence="2 4" id="KW-0418">Kinase</keyword>
<dbReference type="PANTHER" id="PTHR34383:SF3">
    <property type="entry name" value="POLYPHOSPHATE:AMP PHOSPHOTRANSFERASE"/>
    <property type="match status" value="1"/>
</dbReference>
<dbReference type="GO" id="GO:0006797">
    <property type="term" value="P:polyphosphate metabolic process"/>
    <property type="evidence" value="ECO:0007669"/>
    <property type="project" value="InterPro"/>
</dbReference>
<keyword evidence="5" id="KW-1185">Reference proteome</keyword>
<evidence type="ECO:0000256" key="1">
    <source>
        <dbReference type="ARBA" id="ARBA00022679"/>
    </source>
</evidence>
<dbReference type="PANTHER" id="PTHR34383">
    <property type="entry name" value="POLYPHOSPHATE:AMP PHOSPHOTRANSFERASE-RELATED"/>
    <property type="match status" value="1"/>
</dbReference>
<proteinExistence type="predicted"/>
<gene>
    <name evidence="4" type="ORF">AR543_12525</name>
</gene>
<dbReference type="PIRSF" id="PIRSF028756">
    <property type="entry name" value="PPK2_prd"/>
    <property type="match status" value="1"/>
</dbReference>
<reference evidence="4 5" key="2">
    <citation type="journal article" date="2016" name="Int. J. Syst. Evol. Microbiol.">
        <title>Paenibacillus bovis sp. nov., isolated from raw yak (Bos grunniens) milk.</title>
        <authorList>
            <person name="Gao C."/>
            <person name="Han J."/>
            <person name="Liu Z."/>
            <person name="Xu X."/>
            <person name="Hang F."/>
            <person name="Wu Z."/>
        </authorList>
    </citation>
    <scope>NUCLEOTIDE SEQUENCE [LARGE SCALE GENOMIC DNA]</scope>
    <source>
        <strain evidence="4 5">BD3526</strain>
    </source>
</reference>
<dbReference type="KEGG" id="pbv:AR543_12525"/>
<dbReference type="Proteomes" id="UP000078148">
    <property type="component" value="Chromosome"/>
</dbReference>
<dbReference type="OrthoDB" id="9775224at2"/>
<dbReference type="STRING" id="1616788.AR543_12525"/>
<sequence>MSKSSKNWFLAKGDSIDLKDIDPGYTGDYHSKEDTESEKAELTEIFEKLQPKLFASGKKSVLFVFQGMDCSGKDGVINKVFSISNPAGIHIHSFKAPTTEERNHDYLWRAHQHVAGYGYISAFNRSYYEDVLITRVHGQIDDPTAKQRFKQINHFEKMLEENGVRVVKIFLHISKEFQLKKLIDRVEKPHKNWKFDKGDLQERKYWDDYQKCYEDVFKHCASDDHPWHIIPADNRWYRDLAVLQIVVRTLQEMDLSYPDPIPELQEHLPDMYAELEKLKKK</sequence>
<dbReference type="InterPro" id="IPR022300">
    <property type="entry name" value="PPK2-rel_1"/>
</dbReference>
<dbReference type="Pfam" id="PF03976">
    <property type="entry name" value="PPK2"/>
    <property type="match status" value="1"/>
</dbReference>
<accession>A0A172ZGH9</accession>
<evidence type="ECO:0000313" key="5">
    <source>
        <dbReference type="Proteomes" id="UP000078148"/>
    </source>
</evidence>
<dbReference type="InterPro" id="IPR022488">
    <property type="entry name" value="PPK2-related"/>
</dbReference>
<name>A0A172ZGH9_9BACL</name>
<dbReference type="GO" id="GO:0008976">
    <property type="term" value="F:polyphosphate kinase activity"/>
    <property type="evidence" value="ECO:0007669"/>
    <property type="project" value="InterPro"/>
</dbReference>